<reference evidence="1" key="3">
    <citation type="submission" date="2025-09" db="UniProtKB">
        <authorList>
            <consortium name="Ensembl"/>
        </authorList>
    </citation>
    <scope>IDENTIFICATION</scope>
</reference>
<dbReference type="PANTHER" id="PTHR31025:SF19">
    <property type="entry name" value="SI:CH73-42K18.1-RELATED"/>
    <property type="match status" value="1"/>
</dbReference>
<dbReference type="PANTHER" id="PTHR31025">
    <property type="entry name" value="SI:CH211-196P9.1-RELATED"/>
    <property type="match status" value="1"/>
</dbReference>
<evidence type="ECO:0000313" key="2">
    <source>
        <dbReference type="Proteomes" id="UP000472263"/>
    </source>
</evidence>
<dbReference type="GeneTree" id="ENSGT00950000182912"/>
<proteinExistence type="predicted"/>
<dbReference type="Ensembl" id="ENSMMDT00005033722.1">
    <property type="protein sequence ID" value="ENSMMDP00005032987.1"/>
    <property type="gene ID" value="ENSMMDG00005015527.1"/>
</dbReference>
<name>A0A667YYQ7_9TELE</name>
<dbReference type="Proteomes" id="UP000472263">
    <property type="component" value="Chromosome 5"/>
</dbReference>
<organism evidence="1 2">
    <name type="scientific">Myripristis murdjan</name>
    <name type="common">pinecone soldierfish</name>
    <dbReference type="NCBI Taxonomy" id="586833"/>
    <lineage>
        <taxon>Eukaryota</taxon>
        <taxon>Metazoa</taxon>
        <taxon>Chordata</taxon>
        <taxon>Craniata</taxon>
        <taxon>Vertebrata</taxon>
        <taxon>Euteleostomi</taxon>
        <taxon>Actinopterygii</taxon>
        <taxon>Neopterygii</taxon>
        <taxon>Teleostei</taxon>
        <taxon>Neoteleostei</taxon>
        <taxon>Acanthomorphata</taxon>
        <taxon>Holocentriformes</taxon>
        <taxon>Holocentridae</taxon>
        <taxon>Myripristis</taxon>
    </lineage>
</organism>
<evidence type="ECO:0000313" key="1">
    <source>
        <dbReference type="Ensembl" id="ENSMMDP00005032987.1"/>
    </source>
</evidence>
<accession>A0A667YYQ7</accession>
<reference evidence="1" key="1">
    <citation type="submission" date="2019-06" db="EMBL/GenBank/DDBJ databases">
        <authorList>
            <consortium name="Wellcome Sanger Institute Data Sharing"/>
        </authorList>
    </citation>
    <scope>NUCLEOTIDE SEQUENCE [LARGE SCALE GENOMIC DNA]</scope>
</reference>
<sequence length="413" mass="47166">LGTQEKFIMLLRIILSENDIRIVATDNLPETADDFYMMLKTKLGLDGDLVVQYQDPEFDNELFNLSSMSELPKDKATLKVLIKLHHTDSNLDTISLSSSSLDESPHGSKTRQLPQPFVIPAFSFDAYHRDGALLDISKDMKSDILDKLAEAIYVHSPYPKPDEYDHVAQALINRHPRLKEPGSVNGWYCWKFSLKFKMGNFQQKLRVAGCSELKVNLRSRTSMNFLPDFPEGKTQSNLDQDRSAMVIEMKKRKADWKQIGKMMNNTFPLRRKEIVEEEPLVAQVKERWPALFSEQQVYAEFNRVVTKDLQVDFFEALDCHTPRFEAKKGSVGQTLTELVQQVDANPDAMAMRTIVLRGLPVLLGDDSSDFYNTDETWAQVSVGVLTVVHEDEQLISNQLHLHPMSTAMLREVL</sequence>
<dbReference type="InParanoid" id="A0A667YYQ7"/>
<keyword evidence="2" id="KW-1185">Reference proteome</keyword>
<evidence type="ECO:0008006" key="3">
    <source>
        <dbReference type="Google" id="ProtNLM"/>
    </source>
</evidence>
<protein>
    <recommendedName>
        <fullName evidence="3">PB1 domain-containing protein</fullName>
    </recommendedName>
</protein>
<reference evidence="1" key="2">
    <citation type="submission" date="2025-08" db="UniProtKB">
        <authorList>
            <consortium name="Ensembl"/>
        </authorList>
    </citation>
    <scope>IDENTIFICATION</scope>
</reference>
<dbReference type="AlphaFoldDB" id="A0A667YYQ7"/>